<protein>
    <submittedName>
        <fullName evidence="5">Chromodomain y-like 2</fullName>
    </submittedName>
</protein>
<feature type="region of interest" description="Disordered" evidence="3">
    <location>
        <begin position="271"/>
        <end position="293"/>
    </location>
</feature>
<evidence type="ECO:0000313" key="5">
    <source>
        <dbReference type="EMBL" id="ESK98465.1"/>
    </source>
</evidence>
<dbReference type="PROSITE" id="PS00598">
    <property type="entry name" value="CHROMO_1"/>
    <property type="match status" value="1"/>
</dbReference>
<dbReference type="KEGG" id="mrr:Moror_215"/>
<name>V2Y130_MONRO</name>
<evidence type="ECO:0000256" key="2">
    <source>
        <dbReference type="ARBA" id="ARBA00023242"/>
    </source>
</evidence>
<dbReference type="EMBL" id="AWSO01000002">
    <property type="protein sequence ID" value="ESK98465.1"/>
    <property type="molecule type" value="Genomic_DNA"/>
</dbReference>
<dbReference type="PROSITE" id="PS50013">
    <property type="entry name" value="CHROMO_2"/>
    <property type="match status" value="1"/>
</dbReference>
<gene>
    <name evidence="5" type="ORF">Moror_215</name>
</gene>
<proteinExistence type="predicted"/>
<dbReference type="STRING" id="1381753.V2Y130"/>
<comment type="subcellular location">
    <subcellularLocation>
        <location evidence="1">Nucleus</location>
    </subcellularLocation>
</comment>
<dbReference type="OrthoDB" id="2630497at2759"/>
<evidence type="ECO:0000256" key="1">
    <source>
        <dbReference type="ARBA" id="ARBA00004123"/>
    </source>
</evidence>
<dbReference type="GO" id="GO:0005634">
    <property type="term" value="C:nucleus"/>
    <property type="evidence" value="ECO:0007669"/>
    <property type="project" value="UniProtKB-SubCell"/>
</dbReference>
<dbReference type="GO" id="GO:0006338">
    <property type="term" value="P:chromatin remodeling"/>
    <property type="evidence" value="ECO:0007669"/>
    <property type="project" value="UniProtKB-ARBA"/>
</dbReference>
<dbReference type="SMART" id="SM00298">
    <property type="entry name" value="CHROMO"/>
    <property type="match status" value="1"/>
</dbReference>
<sequence length="419" mass="47052">MPSFSRESTPTLTTRDGQILYEVELIVAARIDETGAWEYYVKWTDYSWQESTWEPEESMLLCDEALDDFWGTIGPEVRHQADKYRIGKHFIIPDEEIDQHQPFSPVTKRSAGFIPKEIKKLTIKIMPPEKRKLLLKRNRSPSPGGYETGSTKESEGEGDSDDEDDLKNFKPSARLNHSSCKDRQAGKLSASKKMKVTNTAGGPYPAAHQYNPVCGSSLLTKAELFRRRGYRLQVPEDQARHFLDEFINPPPRYQEQQQDDEIHYVDSLPFPSESSQAVGAESASHEDFEQDEYSREEIAPLHLAGIDNGNEHLASPLEYVPSPQLAYPEAEALDHQGVEQDDFIAPRGVAGGVAADETSLLQMAINGRTLNVESDDPDYVLVYPPMLPDTDDAEDMNEVSSQLLNVCEMVFSDGATVHI</sequence>
<comment type="caution">
    <text evidence="5">The sequence shown here is derived from an EMBL/GenBank/DDBJ whole genome shotgun (WGS) entry which is preliminary data.</text>
</comment>
<organism evidence="5 6">
    <name type="scientific">Moniliophthora roreri (strain MCA 2997)</name>
    <name type="common">Cocoa frosty pod rot fungus</name>
    <name type="synonym">Crinipellis roreri</name>
    <dbReference type="NCBI Taxonomy" id="1381753"/>
    <lineage>
        <taxon>Eukaryota</taxon>
        <taxon>Fungi</taxon>
        <taxon>Dikarya</taxon>
        <taxon>Basidiomycota</taxon>
        <taxon>Agaricomycotina</taxon>
        <taxon>Agaricomycetes</taxon>
        <taxon>Agaricomycetidae</taxon>
        <taxon>Agaricales</taxon>
        <taxon>Marasmiineae</taxon>
        <taxon>Marasmiaceae</taxon>
        <taxon>Moniliophthora</taxon>
    </lineage>
</organism>
<dbReference type="Gene3D" id="2.40.50.40">
    <property type="match status" value="1"/>
</dbReference>
<evidence type="ECO:0000256" key="3">
    <source>
        <dbReference type="SAM" id="MobiDB-lite"/>
    </source>
</evidence>
<feature type="domain" description="Chromo" evidence="4">
    <location>
        <begin position="21"/>
        <end position="69"/>
    </location>
</feature>
<feature type="compositionally biased region" description="Acidic residues" evidence="3">
    <location>
        <begin position="156"/>
        <end position="165"/>
    </location>
</feature>
<feature type="region of interest" description="Disordered" evidence="3">
    <location>
        <begin position="132"/>
        <end position="192"/>
    </location>
</feature>
<accession>V2Y130</accession>
<evidence type="ECO:0000259" key="4">
    <source>
        <dbReference type="PROSITE" id="PS50013"/>
    </source>
</evidence>
<dbReference type="InterPro" id="IPR023779">
    <property type="entry name" value="Chromodomain_CS"/>
</dbReference>
<keyword evidence="6" id="KW-1185">Reference proteome</keyword>
<dbReference type="InterPro" id="IPR023780">
    <property type="entry name" value="Chromo_domain"/>
</dbReference>
<dbReference type="InterPro" id="IPR016197">
    <property type="entry name" value="Chromo-like_dom_sf"/>
</dbReference>
<reference evidence="5 6" key="1">
    <citation type="journal article" date="2014" name="BMC Genomics">
        <title>Genome and secretome analysis of the hemibiotrophic fungal pathogen, Moniliophthora roreri, which causes frosty pod rot disease of cacao: mechanisms of the biotrophic and necrotrophic phases.</title>
        <authorList>
            <person name="Meinhardt L.W."/>
            <person name="Costa G.G.L."/>
            <person name="Thomazella D.P.T."/>
            <person name="Teixeira P.J.P.L."/>
            <person name="Carazzolle M.F."/>
            <person name="Schuster S.C."/>
            <person name="Carlson J.E."/>
            <person name="Guiltinan M.J."/>
            <person name="Mieczkowski P."/>
            <person name="Farmer A."/>
            <person name="Ramaraj T."/>
            <person name="Crozier J."/>
            <person name="Davis R.E."/>
            <person name="Shao J."/>
            <person name="Melnick R.L."/>
            <person name="Pereira G.A.G."/>
            <person name="Bailey B.A."/>
        </authorList>
    </citation>
    <scope>NUCLEOTIDE SEQUENCE [LARGE SCALE GENOMIC DNA]</scope>
    <source>
        <strain evidence="5 6">MCA 2997</strain>
    </source>
</reference>
<dbReference type="HOGENOM" id="CLU_655664_0_0_1"/>
<dbReference type="AlphaFoldDB" id="V2Y130"/>
<dbReference type="Proteomes" id="UP000017559">
    <property type="component" value="Unassembled WGS sequence"/>
</dbReference>
<dbReference type="InterPro" id="IPR000953">
    <property type="entry name" value="Chromo/chromo_shadow_dom"/>
</dbReference>
<dbReference type="SUPFAM" id="SSF54160">
    <property type="entry name" value="Chromo domain-like"/>
    <property type="match status" value="1"/>
</dbReference>
<dbReference type="Pfam" id="PF00385">
    <property type="entry name" value="Chromo"/>
    <property type="match status" value="1"/>
</dbReference>
<evidence type="ECO:0000313" key="6">
    <source>
        <dbReference type="Proteomes" id="UP000017559"/>
    </source>
</evidence>
<feature type="compositionally biased region" description="Basic and acidic residues" evidence="3">
    <location>
        <begin position="283"/>
        <end position="293"/>
    </location>
</feature>
<keyword evidence="2" id="KW-0539">Nucleus</keyword>